<evidence type="ECO:0000259" key="15">
    <source>
        <dbReference type="Pfam" id="PF02776"/>
    </source>
</evidence>
<dbReference type="SUPFAM" id="SSF52518">
    <property type="entry name" value="Thiamin diphosphate-binding fold (THDP-binding)"/>
    <property type="match status" value="2"/>
</dbReference>
<evidence type="ECO:0000256" key="8">
    <source>
        <dbReference type="ARBA" id="ARBA00022842"/>
    </source>
</evidence>
<comment type="cofactor">
    <cofactor evidence="11">
        <name>Mg(2+)</name>
        <dbReference type="ChEBI" id="CHEBI:18420"/>
    </cofactor>
    <text evidence="11">Binds 1 Mg(2+) ion per subunit.</text>
</comment>
<comment type="caution">
    <text evidence="16">The sequence shown here is derived from an EMBL/GenBank/DDBJ whole genome shotgun (WGS) entry which is preliminary data.</text>
</comment>
<dbReference type="CDD" id="cd02015">
    <property type="entry name" value="TPP_AHAS"/>
    <property type="match status" value="1"/>
</dbReference>
<dbReference type="Pfam" id="PF02776">
    <property type="entry name" value="TPP_enzyme_N"/>
    <property type="match status" value="1"/>
</dbReference>
<evidence type="ECO:0000256" key="4">
    <source>
        <dbReference type="ARBA" id="ARBA00013145"/>
    </source>
</evidence>
<keyword evidence="17" id="KW-1185">Reference proteome</keyword>
<dbReference type="RefSeq" id="WP_378987167.1">
    <property type="nucleotide sequence ID" value="NZ_JBHSBW010000013.1"/>
</dbReference>
<dbReference type="NCBIfam" id="TIGR00118">
    <property type="entry name" value="acolac_lg"/>
    <property type="match status" value="1"/>
</dbReference>
<dbReference type="Gene3D" id="3.40.50.1220">
    <property type="entry name" value="TPP-binding domain"/>
    <property type="match status" value="1"/>
</dbReference>
<dbReference type="CDD" id="cd07035">
    <property type="entry name" value="TPP_PYR_POX_like"/>
    <property type="match status" value="1"/>
</dbReference>
<dbReference type="Pfam" id="PF02775">
    <property type="entry name" value="TPP_enzyme_C"/>
    <property type="match status" value="1"/>
</dbReference>
<dbReference type="InterPro" id="IPR012001">
    <property type="entry name" value="Thiamin_PyroP_enz_TPP-bd_dom"/>
</dbReference>
<evidence type="ECO:0000256" key="2">
    <source>
        <dbReference type="ARBA" id="ARBA00005025"/>
    </source>
</evidence>
<keyword evidence="5 11" id="KW-0028">Amino-acid biosynthesis</keyword>
<dbReference type="EMBL" id="JBHSBW010000013">
    <property type="protein sequence ID" value="MFC4212824.1"/>
    <property type="molecule type" value="Genomic_DNA"/>
</dbReference>
<dbReference type="PROSITE" id="PS00187">
    <property type="entry name" value="TPP_ENZYMES"/>
    <property type="match status" value="1"/>
</dbReference>
<keyword evidence="6 11" id="KW-0808">Transferase</keyword>
<dbReference type="GO" id="GO:0003984">
    <property type="term" value="F:acetolactate synthase activity"/>
    <property type="evidence" value="ECO:0007669"/>
    <property type="project" value="UniProtKB-EC"/>
</dbReference>
<gene>
    <name evidence="16" type="primary">ilvB</name>
    <name evidence="16" type="ORF">ACFOWA_16635</name>
</gene>
<comment type="pathway">
    <text evidence="2 11">Amino-acid biosynthesis; L-valine biosynthesis; L-valine from pyruvate: step 1/4.</text>
</comment>
<accession>A0ABV8PC03</accession>
<protein>
    <recommendedName>
        <fullName evidence="4 11">Acetolactate synthase</fullName>
        <ecNumber evidence="4 11">2.2.1.6</ecNumber>
    </recommendedName>
</protein>
<dbReference type="EC" id="2.2.1.6" evidence="4 11"/>
<comment type="pathway">
    <text evidence="1 11">Amino-acid biosynthesis; L-isoleucine biosynthesis; L-isoleucine from 2-oxobutanoate: step 1/4.</text>
</comment>
<evidence type="ECO:0000256" key="11">
    <source>
        <dbReference type="RuleBase" id="RU003591"/>
    </source>
</evidence>
<sequence>METAQDTIQQTETKSEPSKQVGGFKGTGSQVLLNGLIEEGVSTIFGYPGGAIMPIYDALYDYADKLEHILVRHEQGGIHAAQGFARTSGKVGVCFATSGPGATNLVTGLADAQIDSTPLVCITGQVYAHLLGTDAFQETDVINITTPVTKWNYQVTDANEIQEVLAKAFYIAKSGRPGPVLIDITKNAQLQIEEFPEYVKCNHIRSYRPKPKVRIEYIEQAAALINAAKKPFVLFGQGVVLGTAEEEFKTFIKKTGIPAAWTIMGESAIPTSHPLNVGMLGMHGNYGPNVLTNECDILIAIGMRFDDRVTGRLDKYAKQAKVIHLDIDPAEIDKNVKADVGVWGDCKETLPLLTNLVDAKKHEEWLAKFRDYNQQEIDQVITPELYPESDEMTMGEVLRNINEICGGDAIIVTDVGQHQMVACRYAKFNNSRSNITSGGLGTMGFGLPAAIGAKYGAPDKTVIAIIGDGGFQMTPQELGTIMQFGAAVKILILNNRFLGMVRQWQQLFHDKRYSFVNITSPDFVALAKAYYIEADKVDERANLRKALETMINHEGSYLLEVMVGRENNVFPMVPQGMSVSEIRLK</sequence>
<evidence type="ECO:0000256" key="9">
    <source>
        <dbReference type="ARBA" id="ARBA00023052"/>
    </source>
</evidence>
<dbReference type="InterPro" id="IPR000399">
    <property type="entry name" value="TPP-bd_CS"/>
</dbReference>
<dbReference type="InterPro" id="IPR012846">
    <property type="entry name" value="Acetolactate_synth_lsu"/>
</dbReference>
<evidence type="ECO:0000313" key="16">
    <source>
        <dbReference type="EMBL" id="MFC4212824.1"/>
    </source>
</evidence>
<dbReference type="Proteomes" id="UP001595789">
    <property type="component" value="Unassembled WGS sequence"/>
</dbReference>
<feature type="region of interest" description="Disordered" evidence="12">
    <location>
        <begin position="1"/>
        <end position="23"/>
    </location>
</feature>
<evidence type="ECO:0000256" key="3">
    <source>
        <dbReference type="ARBA" id="ARBA00007812"/>
    </source>
</evidence>
<keyword evidence="9 11" id="KW-0786">Thiamine pyrophosphate</keyword>
<dbReference type="InterPro" id="IPR029061">
    <property type="entry name" value="THDP-binding"/>
</dbReference>
<dbReference type="InterPro" id="IPR029035">
    <property type="entry name" value="DHS-like_NAD/FAD-binding_dom"/>
</dbReference>
<feature type="domain" description="Thiamine pyrophosphate enzyme TPP-binding" evidence="14">
    <location>
        <begin position="414"/>
        <end position="561"/>
    </location>
</feature>
<dbReference type="InterPro" id="IPR045229">
    <property type="entry name" value="TPP_enz"/>
</dbReference>
<proteinExistence type="inferred from homology"/>
<evidence type="ECO:0000259" key="13">
    <source>
        <dbReference type="Pfam" id="PF00205"/>
    </source>
</evidence>
<reference evidence="17" key="1">
    <citation type="journal article" date="2019" name="Int. J. Syst. Evol. Microbiol.">
        <title>The Global Catalogue of Microorganisms (GCM) 10K type strain sequencing project: providing services to taxonomists for standard genome sequencing and annotation.</title>
        <authorList>
            <consortium name="The Broad Institute Genomics Platform"/>
            <consortium name="The Broad Institute Genome Sequencing Center for Infectious Disease"/>
            <person name="Wu L."/>
            <person name="Ma J."/>
        </authorList>
    </citation>
    <scope>NUCLEOTIDE SEQUENCE [LARGE SCALE GENOMIC DNA]</scope>
    <source>
        <strain evidence="17">CCM 8691</strain>
    </source>
</reference>
<dbReference type="PANTHER" id="PTHR18968">
    <property type="entry name" value="THIAMINE PYROPHOSPHATE ENZYMES"/>
    <property type="match status" value="1"/>
</dbReference>
<comment type="similarity">
    <text evidence="3 11">Belongs to the TPP enzyme family.</text>
</comment>
<comment type="cofactor">
    <cofactor evidence="11">
        <name>thiamine diphosphate</name>
        <dbReference type="ChEBI" id="CHEBI:58937"/>
    </cofactor>
    <text evidence="11">Binds 1 thiamine pyrophosphate per subunit.</text>
</comment>
<dbReference type="Gene3D" id="3.40.50.970">
    <property type="match status" value="2"/>
</dbReference>
<keyword evidence="8 11" id="KW-0460">Magnesium</keyword>
<name>A0ABV8PC03_9SPHI</name>
<feature type="domain" description="Thiamine pyrophosphate enzyme N-terminal TPP-binding" evidence="15">
    <location>
        <begin position="27"/>
        <end position="142"/>
    </location>
</feature>
<dbReference type="InterPro" id="IPR039368">
    <property type="entry name" value="AHAS_TPP"/>
</dbReference>
<evidence type="ECO:0000256" key="12">
    <source>
        <dbReference type="SAM" id="MobiDB-lite"/>
    </source>
</evidence>
<dbReference type="PANTHER" id="PTHR18968:SF13">
    <property type="entry name" value="ACETOLACTATE SYNTHASE CATALYTIC SUBUNIT, MITOCHONDRIAL"/>
    <property type="match status" value="1"/>
</dbReference>
<evidence type="ECO:0000256" key="5">
    <source>
        <dbReference type="ARBA" id="ARBA00022605"/>
    </source>
</evidence>
<feature type="compositionally biased region" description="Polar residues" evidence="12">
    <location>
        <begin position="1"/>
        <end position="12"/>
    </location>
</feature>
<dbReference type="InterPro" id="IPR012000">
    <property type="entry name" value="Thiamin_PyroP_enz_cen_dom"/>
</dbReference>
<keyword evidence="10 11" id="KW-0100">Branched-chain amino acid biosynthesis</keyword>
<evidence type="ECO:0000259" key="14">
    <source>
        <dbReference type="Pfam" id="PF02775"/>
    </source>
</evidence>
<evidence type="ECO:0000256" key="10">
    <source>
        <dbReference type="ARBA" id="ARBA00023304"/>
    </source>
</evidence>
<evidence type="ECO:0000256" key="6">
    <source>
        <dbReference type="ARBA" id="ARBA00022679"/>
    </source>
</evidence>
<keyword evidence="7 11" id="KW-0479">Metal-binding</keyword>
<dbReference type="SUPFAM" id="SSF52467">
    <property type="entry name" value="DHS-like NAD/FAD-binding domain"/>
    <property type="match status" value="1"/>
</dbReference>
<dbReference type="InterPro" id="IPR011766">
    <property type="entry name" value="TPP_enzyme_TPP-bd"/>
</dbReference>
<feature type="domain" description="Thiamine pyrophosphate enzyme central" evidence="13">
    <location>
        <begin position="218"/>
        <end position="351"/>
    </location>
</feature>
<evidence type="ECO:0000256" key="7">
    <source>
        <dbReference type="ARBA" id="ARBA00022723"/>
    </source>
</evidence>
<evidence type="ECO:0000313" key="17">
    <source>
        <dbReference type="Proteomes" id="UP001595789"/>
    </source>
</evidence>
<evidence type="ECO:0000256" key="1">
    <source>
        <dbReference type="ARBA" id="ARBA00004974"/>
    </source>
</evidence>
<comment type="catalytic activity">
    <reaction evidence="11">
        <text>2 pyruvate + H(+) = (2S)-2-acetolactate + CO2</text>
        <dbReference type="Rhea" id="RHEA:25249"/>
        <dbReference type="ChEBI" id="CHEBI:15361"/>
        <dbReference type="ChEBI" id="CHEBI:15378"/>
        <dbReference type="ChEBI" id="CHEBI:16526"/>
        <dbReference type="ChEBI" id="CHEBI:58476"/>
        <dbReference type="EC" id="2.2.1.6"/>
    </reaction>
</comment>
<dbReference type="Pfam" id="PF00205">
    <property type="entry name" value="TPP_enzyme_M"/>
    <property type="match status" value="1"/>
</dbReference>
<organism evidence="16 17">
    <name type="scientific">Pedobacter lithocola</name>
    <dbReference type="NCBI Taxonomy" id="1908239"/>
    <lineage>
        <taxon>Bacteria</taxon>
        <taxon>Pseudomonadati</taxon>
        <taxon>Bacteroidota</taxon>
        <taxon>Sphingobacteriia</taxon>
        <taxon>Sphingobacteriales</taxon>
        <taxon>Sphingobacteriaceae</taxon>
        <taxon>Pedobacter</taxon>
    </lineage>
</organism>